<proteinExistence type="predicted"/>
<sequence>MESPAWGPLWQRACAVAFVFGGWAESQGSHPSFGRLEKHSGVLQPPFPLTSCGEWNSKLPTSNLYFFSTSGVGGGGTRERCPRRRTVAERGPSLCSSPFLYNISAPLSPTLSLFRNRCFDMRARGRAQRRGATGPKEANWNPRFVHCVPINASFGRAISSTQEDLISCVKPLYLCSGQQSVVLGSWG</sequence>
<dbReference type="AlphaFoldDB" id="A0AAV8RTC5"/>
<name>A0AAV8RTC5_ENSVE</name>
<dbReference type="Proteomes" id="UP001222027">
    <property type="component" value="Unassembled WGS sequence"/>
</dbReference>
<accession>A0AAV8RTC5</accession>
<evidence type="ECO:0000313" key="2">
    <source>
        <dbReference type="Proteomes" id="UP001222027"/>
    </source>
</evidence>
<dbReference type="EMBL" id="JAQQAF010000001">
    <property type="protein sequence ID" value="KAJ8510098.1"/>
    <property type="molecule type" value="Genomic_DNA"/>
</dbReference>
<organism evidence="1 2">
    <name type="scientific">Ensete ventricosum</name>
    <name type="common">Abyssinian banana</name>
    <name type="synonym">Musa ensete</name>
    <dbReference type="NCBI Taxonomy" id="4639"/>
    <lineage>
        <taxon>Eukaryota</taxon>
        <taxon>Viridiplantae</taxon>
        <taxon>Streptophyta</taxon>
        <taxon>Embryophyta</taxon>
        <taxon>Tracheophyta</taxon>
        <taxon>Spermatophyta</taxon>
        <taxon>Magnoliopsida</taxon>
        <taxon>Liliopsida</taxon>
        <taxon>Zingiberales</taxon>
        <taxon>Musaceae</taxon>
        <taxon>Ensete</taxon>
    </lineage>
</organism>
<reference evidence="1 2" key="1">
    <citation type="submission" date="2022-12" db="EMBL/GenBank/DDBJ databases">
        <title>Chromosome-scale assembly of the Ensete ventricosum genome.</title>
        <authorList>
            <person name="Dussert Y."/>
            <person name="Stocks J."/>
            <person name="Wendawek A."/>
            <person name="Woldeyes F."/>
            <person name="Nichols R.A."/>
            <person name="Borrell J.S."/>
        </authorList>
    </citation>
    <scope>NUCLEOTIDE SEQUENCE [LARGE SCALE GENOMIC DNA]</scope>
    <source>
        <strain evidence="2">cv. Maze</strain>
        <tissue evidence="1">Seeds</tissue>
    </source>
</reference>
<gene>
    <name evidence="1" type="ORF">OPV22_000532</name>
</gene>
<comment type="caution">
    <text evidence="1">The sequence shown here is derived from an EMBL/GenBank/DDBJ whole genome shotgun (WGS) entry which is preliminary data.</text>
</comment>
<evidence type="ECO:0000313" key="1">
    <source>
        <dbReference type="EMBL" id="KAJ8510098.1"/>
    </source>
</evidence>
<keyword evidence="2" id="KW-1185">Reference proteome</keyword>
<evidence type="ECO:0008006" key="3">
    <source>
        <dbReference type="Google" id="ProtNLM"/>
    </source>
</evidence>
<protein>
    <recommendedName>
        <fullName evidence="3">Secreted protein</fullName>
    </recommendedName>
</protein>